<sequence length="71" mass="7707">MSHKSIWETLLQWVSPPSEESLAIARRLNAVAEQVQVTEHGAVSISASTILQDADFARACEAARQAISKSN</sequence>
<dbReference type="AlphaFoldDB" id="A0A399M990"/>
<organism evidence="1 2">
    <name type="scientific">Pseudomonas monteilii</name>
    <dbReference type="NCBI Taxonomy" id="76759"/>
    <lineage>
        <taxon>Bacteria</taxon>
        <taxon>Pseudomonadati</taxon>
        <taxon>Pseudomonadota</taxon>
        <taxon>Gammaproteobacteria</taxon>
        <taxon>Pseudomonadales</taxon>
        <taxon>Pseudomonadaceae</taxon>
        <taxon>Pseudomonas</taxon>
    </lineage>
</organism>
<name>A0A399M990_9PSED</name>
<evidence type="ECO:0000313" key="1">
    <source>
        <dbReference type="EMBL" id="RII78363.1"/>
    </source>
</evidence>
<dbReference type="Proteomes" id="UP000265875">
    <property type="component" value="Unassembled WGS sequence"/>
</dbReference>
<comment type="caution">
    <text evidence="1">The sequence shown here is derived from an EMBL/GenBank/DDBJ whole genome shotgun (WGS) entry which is preliminary data.</text>
</comment>
<evidence type="ECO:0000313" key="2">
    <source>
        <dbReference type="Proteomes" id="UP000265875"/>
    </source>
</evidence>
<dbReference type="RefSeq" id="WP_119369464.1">
    <property type="nucleotide sequence ID" value="NZ_QWLL01000017.1"/>
</dbReference>
<gene>
    <name evidence="1" type="ORF">D0894_09050</name>
</gene>
<protein>
    <submittedName>
        <fullName evidence="1">Uncharacterized protein</fullName>
    </submittedName>
</protein>
<proteinExistence type="predicted"/>
<dbReference type="EMBL" id="QWLL01000017">
    <property type="protein sequence ID" value="RII78363.1"/>
    <property type="molecule type" value="Genomic_DNA"/>
</dbReference>
<reference evidence="1 2" key="1">
    <citation type="submission" date="2018-08" db="EMBL/GenBank/DDBJ databases">
        <title>Draft genome sequence of the cyanotroph, Pseudomonas monteilii BCN3.</title>
        <authorList>
            <person name="Jones L.B."/>
            <person name="Kunz D.A."/>
        </authorList>
    </citation>
    <scope>NUCLEOTIDE SEQUENCE [LARGE SCALE GENOMIC DNA]</scope>
    <source>
        <strain evidence="1 2">BCN3</strain>
    </source>
</reference>
<accession>A0A399M990</accession>